<dbReference type="Gene3D" id="1.10.10.10">
    <property type="entry name" value="Winged helix-like DNA-binding domain superfamily/Winged helix DNA-binding domain"/>
    <property type="match status" value="1"/>
</dbReference>
<dbReference type="PANTHER" id="PTHR30537:SF5">
    <property type="entry name" value="HTH-TYPE TRANSCRIPTIONAL ACTIVATOR TTDR-RELATED"/>
    <property type="match status" value="1"/>
</dbReference>
<comment type="similarity">
    <text evidence="1">Belongs to the LysR transcriptional regulatory family.</text>
</comment>
<dbReference type="FunFam" id="3.40.190.290:FF:000001">
    <property type="entry name" value="Transcriptional regulator, LysR family"/>
    <property type="match status" value="1"/>
</dbReference>
<reference evidence="6 7" key="1">
    <citation type="submission" date="2019-07" db="EMBL/GenBank/DDBJ databases">
        <title>Qingshengfaniella alkalisoli gen. nov., sp. nov., isolated from saline soil.</title>
        <authorList>
            <person name="Xu L."/>
            <person name="Huang X.-X."/>
            <person name="Sun J.-Q."/>
        </authorList>
    </citation>
    <scope>NUCLEOTIDE SEQUENCE [LARGE SCALE GENOMIC DNA]</scope>
    <source>
        <strain evidence="6 7">DSM 27279</strain>
    </source>
</reference>
<evidence type="ECO:0000256" key="3">
    <source>
        <dbReference type="ARBA" id="ARBA00023125"/>
    </source>
</evidence>
<evidence type="ECO:0000259" key="5">
    <source>
        <dbReference type="PROSITE" id="PS50931"/>
    </source>
</evidence>
<dbReference type="CDD" id="cd08422">
    <property type="entry name" value="PBP2_CrgA_like"/>
    <property type="match status" value="1"/>
</dbReference>
<sequence>MKDDRLLEMRVFRAVVEHGGFTAAARVLDVSQPFVSQIISALERRLGVTLLHRSTRTHRLTPEGEQFLAQSIRLLEDLEQMELQIRSPVPVGELRVSAPMAFGMDQVVPAMPEFMARYPQVALYLSLSDSMVNLLRDNFDVAIRMGRLQDSSLITRKLCDLQRVVVAAPSYIARQGQPVTPQGLAQHKCLLWAGPLDHLNRWPFMEKGRRRELTVSGDFRSVDGSSLFQMCVAGMGIMRLAEHLAIPAIRRGELVLLLKDYQARDDTAIHVLYQRERQLVPRIRAYVDYLVDVFREPPWLSSGPSERSATFYRHT</sequence>
<evidence type="ECO:0000256" key="4">
    <source>
        <dbReference type="ARBA" id="ARBA00023163"/>
    </source>
</evidence>
<evidence type="ECO:0000256" key="1">
    <source>
        <dbReference type="ARBA" id="ARBA00009437"/>
    </source>
</evidence>
<dbReference type="SUPFAM" id="SSF46785">
    <property type="entry name" value="Winged helix' DNA-binding domain"/>
    <property type="match status" value="1"/>
</dbReference>
<keyword evidence="4" id="KW-0804">Transcription</keyword>
<dbReference type="GO" id="GO:0003677">
    <property type="term" value="F:DNA binding"/>
    <property type="evidence" value="ECO:0007669"/>
    <property type="project" value="UniProtKB-KW"/>
</dbReference>
<accession>A0A556AXE3</accession>
<dbReference type="OrthoDB" id="9026421at2"/>
<gene>
    <name evidence="6" type="ORF">FOZ76_05515</name>
</gene>
<protein>
    <submittedName>
        <fullName evidence="6">LysR family transcriptional regulator</fullName>
    </submittedName>
</protein>
<evidence type="ECO:0000256" key="2">
    <source>
        <dbReference type="ARBA" id="ARBA00023015"/>
    </source>
</evidence>
<dbReference type="FunFam" id="1.10.10.10:FF:000001">
    <property type="entry name" value="LysR family transcriptional regulator"/>
    <property type="match status" value="1"/>
</dbReference>
<dbReference type="Proteomes" id="UP000318405">
    <property type="component" value="Unassembled WGS sequence"/>
</dbReference>
<dbReference type="Pfam" id="PF00126">
    <property type="entry name" value="HTH_1"/>
    <property type="match status" value="1"/>
</dbReference>
<dbReference type="InterPro" id="IPR000847">
    <property type="entry name" value="LysR_HTH_N"/>
</dbReference>
<dbReference type="Gene3D" id="3.40.190.290">
    <property type="match status" value="1"/>
</dbReference>
<dbReference type="InterPro" id="IPR058163">
    <property type="entry name" value="LysR-type_TF_proteobact-type"/>
</dbReference>
<dbReference type="Pfam" id="PF03466">
    <property type="entry name" value="LysR_substrate"/>
    <property type="match status" value="1"/>
</dbReference>
<keyword evidence="7" id="KW-1185">Reference proteome</keyword>
<dbReference type="AlphaFoldDB" id="A0A556AXE3"/>
<proteinExistence type="inferred from homology"/>
<dbReference type="InterPro" id="IPR036388">
    <property type="entry name" value="WH-like_DNA-bd_sf"/>
</dbReference>
<dbReference type="SUPFAM" id="SSF53850">
    <property type="entry name" value="Periplasmic binding protein-like II"/>
    <property type="match status" value="1"/>
</dbReference>
<name>A0A556AXE3_9BURK</name>
<dbReference type="GO" id="GO:0003700">
    <property type="term" value="F:DNA-binding transcription factor activity"/>
    <property type="evidence" value="ECO:0007669"/>
    <property type="project" value="InterPro"/>
</dbReference>
<keyword evidence="2" id="KW-0805">Transcription regulation</keyword>
<dbReference type="InterPro" id="IPR036390">
    <property type="entry name" value="WH_DNA-bd_sf"/>
</dbReference>
<dbReference type="EMBL" id="VLTJ01000008">
    <property type="protein sequence ID" value="TSH97613.1"/>
    <property type="molecule type" value="Genomic_DNA"/>
</dbReference>
<feature type="domain" description="HTH lysR-type" evidence="5">
    <location>
        <begin position="9"/>
        <end position="61"/>
    </location>
</feature>
<dbReference type="RefSeq" id="WP_143947138.1">
    <property type="nucleotide sequence ID" value="NZ_BAABMB010000004.1"/>
</dbReference>
<organism evidence="6 7">
    <name type="scientific">Verticiella sediminum</name>
    <dbReference type="NCBI Taxonomy" id="1247510"/>
    <lineage>
        <taxon>Bacteria</taxon>
        <taxon>Pseudomonadati</taxon>
        <taxon>Pseudomonadota</taxon>
        <taxon>Betaproteobacteria</taxon>
        <taxon>Burkholderiales</taxon>
        <taxon>Alcaligenaceae</taxon>
        <taxon>Verticiella</taxon>
    </lineage>
</organism>
<evidence type="ECO:0000313" key="7">
    <source>
        <dbReference type="Proteomes" id="UP000318405"/>
    </source>
</evidence>
<dbReference type="PRINTS" id="PR00039">
    <property type="entry name" value="HTHLYSR"/>
</dbReference>
<dbReference type="PANTHER" id="PTHR30537">
    <property type="entry name" value="HTH-TYPE TRANSCRIPTIONAL REGULATOR"/>
    <property type="match status" value="1"/>
</dbReference>
<dbReference type="PROSITE" id="PS50931">
    <property type="entry name" value="HTH_LYSR"/>
    <property type="match status" value="1"/>
</dbReference>
<evidence type="ECO:0000313" key="6">
    <source>
        <dbReference type="EMBL" id="TSH97613.1"/>
    </source>
</evidence>
<keyword evidence="3" id="KW-0238">DNA-binding</keyword>
<comment type="caution">
    <text evidence="6">The sequence shown here is derived from an EMBL/GenBank/DDBJ whole genome shotgun (WGS) entry which is preliminary data.</text>
</comment>
<dbReference type="InterPro" id="IPR005119">
    <property type="entry name" value="LysR_subst-bd"/>
</dbReference>